<dbReference type="EMBL" id="BDQX01000317">
    <property type="protein sequence ID" value="GBG10369.1"/>
    <property type="molecule type" value="Genomic_DNA"/>
</dbReference>
<dbReference type="InterPro" id="IPR051313">
    <property type="entry name" value="Bact_iron-sidero_bind"/>
</dbReference>
<evidence type="ECO:0000256" key="2">
    <source>
        <dbReference type="ARBA" id="ARBA00008814"/>
    </source>
</evidence>
<dbReference type="SUPFAM" id="SSF53807">
    <property type="entry name" value="Helical backbone' metal receptor"/>
    <property type="match status" value="1"/>
</dbReference>
<protein>
    <recommendedName>
        <fullName evidence="5">Fe/B12 periplasmic-binding domain-containing protein</fullName>
    </recommendedName>
</protein>
<evidence type="ECO:0000313" key="6">
    <source>
        <dbReference type="EMBL" id="GBG10369.1"/>
    </source>
</evidence>
<evidence type="ECO:0000256" key="1">
    <source>
        <dbReference type="ARBA" id="ARBA00004196"/>
    </source>
</evidence>
<keyword evidence="3" id="KW-0813">Transport</keyword>
<evidence type="ECO:0000256" key="4">
    <source>
        <dbReference type="ARBA" id="ARBA00022729"/>
    </source>
</evidence>
<sequence>MGRKVEIPTRPERIIVHYYASEFTALGVPIVGTNYLNAQLVLTQDQLEGIEDIGGDGLVPNIEKVLALEPDLIVVPDFLEAADVDALAKVAPTVVVAYGADAFEHVREAADLAGKPELAEAWQKGYDEKVAKQREVVQAHIKPGETASAFVLYSDKKLYVYNKQRLGPTMYDAFGFQVPAKVTELFASDPSQLWAEISLEKLPDYVGDRIFLVGPGDDEESKKVLNEVLNGPVWSTLPAVKNNQAYIVGSHWAMNDPLSLEWLLDEMAAVLTAK</sequence>
<comment type="similarity">
    <text evidence="2">Belongs to the bacterial solute-binding protein 8 family.</text>
</comment>
<comment type="caution">
    <text evidence="6">The sequence shown here is derived from an EMBL/GenBank/DDBJ whole genome shotgun (WGS) entry which is preliminary data.</text>
</comment>
<evidence type="ECO:0000259" key="5">
    <source>
        <dbReference type="PROSITE" id="PS50983"/>
    </source>
</evidence>
<dbReference type="InterPro" id="IPR002491">
    <property type="entry name" value="ABC_transptr_periplasmic_BD"/>
</dbReference>
<evidence type="ECO:0000313" key="7">
    <source>
        <dbReference type="Proteomes" id="UP000245202"/>
    </source>
</evidence>
<dbReference type="GO" id="GO:0030288">
    <property type="term" value="C:outer membrane-bounded periplasmic space"/>
    <property type="evidence" value="ECO:0007669"/>
    <property type="project" value="TreeGrafter"/>
</dbReference>
<keyword evidence="7" id="KW-1185">Reference proteome</keyword>
<organism evidence="6 7">
    <name type="scientific">Paenibacillus agaridevorans</name>
    <dbReference type="NCBI Taxonomy" id="171404"/>
    <lineage>
        <taxon>Bacteria</taxon>
        <taxon>Bacillati</taxon>
        <taxon>Bacillota</taxon>
        <taxon>Bacilli</taxon>
        <taxon>Bacillales</taxon>
        <taxon>Paenibacillaceae</taxon>
        <taxon>Paenibacillus</taxon>
    </lineage>
</organism>
<name>A0A2R5EXH7_9BACL</name>
<accession>A0A2R5EXH7</accession>
<dbReference type="Pfam" id="PF01497">
    <property type="entry name" value="Peripla_BP_2"/>
    <property type="match status" value="1"/>
</dbReference>
<proteinExistence type="inferred from homology"/>
<feature type="domain" description="Fe/B12 periplasmic-binding" evidence="5">
    <location>
        <begin position="13"/>
        <end position="274"/>
    </location>
</feature>
<dbReference type="Gene3D" id="3.40.50.1980">
    <property type="entry name" value="Nitrogenase molybdenum iron protein domain"/>
    <property type="match status" value="2"/>
</dbReference>
<keyword evidence="4" id="KW-0732">Signal</keyword>
<evidence type="ECO:0000256" key="3">
    <source>
        <dbReference type="ARBA" id="ARBA00022448"/>
    </source>
</evidence>
<comment type="subcellular location">
    <subcellularLocation>
        <location evidence="1">Cell envelope</location>
    </subcellularLocation>
</comment>
<dbReference type="PANTHER" id="PTHR30532">
    <property type="entry name" value="IRON III DICITRATE-BINDING PERIPLASMIC PROTEIN"/>
    <property type="match status" value="1"/>
</dbReference>
<dbReference type="GO" id="GO:1901678">
    <property type="term" value="P:iron coordination entity transport"/>
    <property type="evidence" value="ECO:0007669"/>
    <property type="project" value="UniProtKB-ARBA"/>
</dbReference>
<dbReference type="Proteomes" id="UP000245202">
    <property type="component" value="Unassembled WGS sequence"/>
</dbReference>
<dbReference type="AlphaFoldDB" id="A0A2R5EXH7"/>
<dbReference type="PANTHER" id="PTHR30532:SF26">
    <property type="entry name" value="IRON(3+)-HYDROXAMATE-BINDING PROTEIN FHUD"/>
    <property type="match status" value="1"/>
</dbReference>
<reference evidence="6 7" key="1">
    <citation type="submission" date="2017-08" db="EMBL/GenBank/DDBJ databases">
        <title>Substantial Increase in Enzyme Production by Combined Drug-Resistance Mutations in Paenibacillus agaridevorans.</title>
        <authorList>
            <person name="Tanaka Y."/>
            <person name="Funane K."/>
            <person name="Hosaka T."/>
            <person name="Shiwa Y."/>
            <person name="Fujita N."/>
            <person name="Miyazaki T."/>
            <person name="Yoshikawa H."/>
            <person name="Murakami K."/>
            <person name="Kasahara K."/>
            <person name="Inaoka T."/>
            <person name="Hiraga Y."/>
            <person name="Ochi K."/>
        </authorList>
    </citation>
    <scope>NUCLEOTIDE SEQUENCE [LARGE SCALE GENOMIC DNA]</scope>
    <source>
        <strain evidence="6 7">T-3040</strain>
    </source>
</reference>
<dbReference type="PROSITE" id="PS50983">
    <property type="entry name" value="FE_B12_PBP"/>
    <property type="match status" value="1"/>
</dbReference>
<gene>
    <name evidence="6" type="ORF">PAT3040_05099</name>
</gene>